<organism evidence="3 4">
    <name type="scientific">Agaribacillus aureus</name>
    <dbReference type="NCBI Taxonomy" id="3051825"/>
    <lineage>
        <taxon>Bacteria</taxon>
        <taxon>Pseudomonadati</taxon>
        <taxon>Bacteroidota</taxon>
        <taxon>Cytophagia</taxon>
        <taxon>Cytophagales</taxon>
        <taxon>Splendidivirgaceae</taxon>
        <taxon>Agaribacillus</taxon>
    </lineage>
</organism>
<protein>
    <submittedName>
        <fullName evidence="3">Sulfatase-like hydrolase/transferase</fullName>
    </submittedName>
</protein>
<dbReference type="Gene3D" id="3.40.720.10">
    <property type="entry name" value="Alkaline Phosphatase, subunit A"/>
    <property type="match status" value="2"/>
</dbReference>
<proteinExistence type="inferred from homology"/>
<dbReference type="SUPFAM" id="SSF53649">
    <property type="entry name" value="Alkaline phosphatase-like"/>
    <property type="match status" value="1"/>
</dbReference>
<name>A0ABT8L9L9_9BACT</name>
<evidence type="ECO:0000256" key="1">
    <source>
        <dbReference type="ARBA" id="ARBA00008779"/>
    </source>
</evidence>
<dbReference type="EMBL" id="JAUJEB010000004">
    <property type="protein sequence ID" value="MDN5213946.1"/>
    <property type="molecule type" value="Genomic_DNA"/>
</dbReference>
<dbReference type="PANTHER" id="PTHR42693">
    <property type="entry name" value="ARYLSULFATASE FAMILY MEMBER"/>
    <property type="match status" value="1"/>
</dbReference>
<dbReference type="Proteomes" id="UP001172083">
    <property type="component" value="Unassembled WGS sequence"/>
</dbReference>
<dbReference type="InterPro" id="IPR017850">
    <property type="entry name" value="Alkaline_phosphatase_core_sf"/>
</dbReference>
<reference evidence="3" key="1">
    <citation type="submission" date="2023-06" db="EMBL/GenBank/DDBJ databases">
        <title>Genomic of Agaribacillus aureum.</title>
        <authorList>
            <person name="Wang G."/>
        </authorList>
    </citation>
    <scope>NUCLEOTIDE SEQUENCE</scope>
    <source>
        <strain evidence="3">BMA12</strain>
    </source>
</reference>
<dbReference type="PROSITE" id="PS51257">
    <property type="entry name" value="PROKAR_LIPOPROTEIN"/>
    <property type="match status" value="1"/>
</dbReference>
<sequence length="316" mass="36021">MNNRRLNPVTGMIWVFLAFLMGCEQSDSGLPNDPGKTPYQTKNVVIIVIDGPRFSETWGDPSKQYIPNLGKKLARQGVQYNWFYNNGPTYTTSGHTALTTGRYQIMQNDGTEFPHYPSLFQVWLSQTREDPNQAIIITGKEKLNVLADCSHHQWRGKFNPICVADNRPDAETLKIARSLLEQHHPQLLLIQFKGPDQYGHANDWTSYLNSIIETDRYVNDIWEFLQNDPHYQNTTTLFVTNDHGRHLDNVRDGFVNHGDLCEGCLHINLFAAGPDFKAGVTINTYRELTDLAPTVARLMGFTMPDARGEFLSELFK</sequence>
<evidence type="ECO:0000313" key="4">
    <source>
        <dbReference type="Proteomes" id="UP001172083"/>
    </source>
</evidence>
<comment type="similarity">
    <text evidence="1">Belongs to the sulfatase family.</text>
</comment>
<dbReference type="Pfam" id="PF00884">
    <property type="entry name" value="Sulfatase"/>
    <property type="match status" value="1"/>
</dbReference>
<keyword evidence="4" id="KW-1185">Reference proteome</keyword>
<evidence type="ECO:0000313" key="3">
    <source>
        <dbReference type="EMBL" id="MDN5213946.1"/>
    </source>
</evidence>
<dbReference type="PANTHER" id="PTHR42693:SF33">
    <property type="entry name" value="ARYLSULFATASE"/>
    <property type="match status" value="1"/>
</dbReference>
<dbReference type="InterPro" id="IPR050738">
    <property type="entry name" value="Sulfatase"/>
</dbReference>
<evidence type="ECO:0000259" key="2">
    <source>
        <dbReference type="Pfam" id="PF00884"/>
    </source>
</evidence>
<accession>A0ABT8L9L9</accession>
<gene>
    <name evidence="3" type="ORF">QQ020_17860</name>
</gene>
<comment type="caution">
    <text evidence="3">The sequence shown here is derived from an EMBL/GenBank/DDBJ whole genome shotgun (WGS) entry which is preliminary data.</text>
</comment>
<dbReference type="InterPro" id="IPR000917">
    <property type="entry name" value="Sulfatase_N"/>
</dbReference>
<feature type="domain" description="Sulfatase N-terminal" evidence="2">
    <location>
        <begin position="42"/>
        <end position="300"/>
    </location>
</feature>